<dbReference type="RefSeq" id="WP_091732417.1">
    <property type="nucleotide sequence ID" value="NZ_LT629757.1"/>
</dbReference>
<sequence>MPSLPDRRPVTLLSGVSPESLAATMVSLLWDRPRSVAVQHHLDVDAQRLTRTVSDAQSVVERVEVDLEHACVSCAVTEDVVPTLVRLAASGRWDCVIAHLPVGAPAAAVCHLLETDADAARVVRVASVLACVEGSAVVDDLLGDDLLRERGLASSADDSRGVGEVACAQVEHADHVVVTGPVQDGGADLLAALRRPGVPVVLGPERLPGDLLVRHDHHHAATLGWVDLHRDVVAPHGSGRAWTRDLVSDRAFHPERLLLHLDRLGGGRHRSRGWFWLPTRPGRRLAWDGSGGQLSVGDHGTWGRGGPRTRLLLTGVGTPPDHLEQAFEDLLVGPADSAGTTPWAGRSGDGFEPWLGPVRRVA</sequence>
<dbReference type="SMART" id="SM00833">
    <property type="entry name" value="CobW_C"/>
    <property type="match status" value="1"/>
</dbReference>
<evidence type="ECO:0000313" key="3">
    <source>
        <dbReference type="Proteomes" id="UP000198859"/>
    </source>
</evidence>
<dbReference type="SUPFAM" id="SSF90002">
    <property type="entry name" value="Hypothetical protein YjiA, C-terminal domain"/>
    <property type="match status" value="1"/>
</dbReference>
<dbReference type="OrthoDB" id="9808822at2"/>
<dbReference type="InterPro" id="IPR011629">
    <property type="entry name" value="CobW-like_C"/>
</dbReference>
<accession>A0A1H1XMU3</accession>
<dbReference type="PANTHER" id="PTHR43603">
    <property type="entry name" value="COBW DOMAIN-CONTAINING PROTEIN DDB_G0274527"/>
    <property type="match status" value="1"/>
</dbReference>
<keyword evidence="3" id="KW-1185">Reference proteome</keyword>
<dbReference type="Pfam" id="PF07683">
    <property type="entry name" value="CobW_C"/>
    <property type="match status" value="1"/>
</dbReference>
<dbReference type="Proteomes" id="UP000198859">
    <property type="component" value="Chromosome I"/>
</dbReference>
<dbReference type="AlphaFoldDB" id="A0A1H1XMU3"/>
<feature type="domain" description="CobW C-terminal" evidence="1">
    <location>
        <begin position="241"/>
        <end position="331"/>
    </location>
</feature>
<dbReference type="Gene3D" id="3.40.50.300">
    <property type="entry name" value="P-loop containing nucleotide triphosphate hydrolases"/>
    <property type="match status" value="1"/>
</dbReference>
<evidence type="ECO:0000313" key="2">
    <source>
        <dbReference type="EMBL" id="SDT10575.1"/>
    </source>
</evidence>
<dbReference type="STRING" id="642780.SAMN04488570_3541"/>
<name>A0A1H1XMU3_9ACTN</name>
<dbReference type="InterPro" id="IPR027417">
    <property type="entry name" value="P-loop_NTPase"/>
</dbReference>
<protein>
    <submittedName>
        <fullName evidence="2">GTPase, G3E family</fullName>
    </submittedName>
</protein>
<dbReference type="EMBL" id="LT629757">
    <property type="protein sequence ID" value="SDT10575.1"/>
    <property type="molecule type" value="Genomic_DNA"/>
</dbReference>
<proteinExistence type="predicted"/>
<reference evidence="3" key="1">
    <citation type="submission" date="2016-10" db="EMBL/GenBank/DDBJ databases">
        <authorList>
            <person name="Varghese N."/>
            <person name="Submissions S."/>
        </authorList>
    </citation>
    <scope>NUCLEOTIDE SEQUENCE [LARGE SCALE GENOMIC DNA]</scope>
    <source>
        <strain evidence="3">DSM 22127</strain>
    </source>
</reference>
<dbReference type="PANTHER" id="PTHR43603:SF1">
    <property type="entry name" value="ZINC-REGULATED GTPASE METALLOPROTEIN ACTIVATOR 1"/>
    <property type="match status" value="1"/>
</dbReference>
<organism evidence="2 3">
    <name type="scientific">Nocardioides scoriae</name>
    <dbReference type="NCBI Taxonomy" id="642780"/>
    <lineage>
        <taxon>Bacteria</taxon>
        <taxon>Bacillati</taxon>
        <taxon>Actinomycetota</taxon>
        <taxon>Actinomycetes</taxon>
        <taxon>Propionibacteriales</taxon>
        <taxon>Nocardioidaceae</taxon>
        <taxon>Nocardioides</taxon>
    </lineage>
</organism>
<evidence type="ECO:0000259" key="1">
    <source>
        <dbReference type="SMART" id="SM00833"/>
    </source>
</evidence>
<dbReference type="InterPro" id="IPR051927">
    <property type="entry name" value="Zn_Chap_cDPG_Synth"/>
</dbReference>
<gene>
    <name evidence="2" type="ORF">SAMN04488570_3541</name>
</gene>